<dbReference type="HOGENOM" id="CLU_109937_0_0_1"/>
<proteinExistence type="predicted"/>
<dbReference type="SUPFAM" id="SSF54909">
    <property type="entry name" value="Dimeric alpha+beta barrel"/>
    <property type="match status" value="2"/>
</dbReference>
<dbReference type="RefSeq" id="XP_016213863.1">
    <property type="nucleotide sequence ID" value="XM_016358245.1"/>
</dbReference>
<evidence type="ECO:0000313" key="3">
    <source>
        <dbReference type="Proteomes" id="UP000053259"/>
    </source>
</evidence>
<dbReference type="InParanoid" id="A0A0D2AXY9"/>
<dbReference type="OrthoDB" id="4520428at2759"/>
<protein>
    <recommendedName>
        <fullName evidence="1">ABM domain-containing protein</fullName>
    </recommendedName>
</protein>
<reference evidence="2 3" key="1">
    <citation type="submission" date="2015-01" db="EMBL/GenBank/DDBJ databases">
        <title>The Genome Sequence of Ochroconis gallopava CBS43764.</title>
        <authorList>
            <consortium name="The Broad Institute Genomics Platform"/>
            <person name="Cuomo C."/>
            <person name="de Hoog S."/>
            <person name="Gorbushina A."/>
            <person name="Stielow B."/>
            <person name="Teixiera M."/>
            <person name="Abouelleil A."/>
            <person name="Chapman S.B."/>
            <person name="Priest M."/>
            <person name="Young S.K."/>
            <person name="Wortman J."/>
            <person name="Nusbaum C."/>
            <person name="Birren B."/>
        </authorList>
    </citation>
    <scope>NUCLEOTIDE SEQUENCE [LARGE SCALE GENOMIC DNA]</scope>
    <source>
        <strain evidence="2 3">CBS 43764</strain>
    </source>
</reference>
<dbReference type="EMBL" id="KN847542">
    <property type="protein sequence ID" value="KIW03994.1"/>
    <property type="molecule type" value="Genomic_DNA"/>
</dbReference>
<dbReference type="PROSITE" id="PS51725">
    <property type="entry name" value="ABM"/>
    <property type="match status" value="1"/>
</dbReference>
<organism evidence="2 3">
    <name type="scientific">Verruconis gallopava</name>
    <dbReference type="NCBI Taxonomy" id="253628"/>
    <lineage>
        <taxon>Eukaryota</taxon>
        <taxon>Fungi</taxon>
        <taxon>Dikarya</taxon>
        <taxon>Ascomycota</taxon>
        <taxon>Pezizomycotina</taxon>
        <taxon>Dothideomycetes</taxon>
        <taxon>Pleosporomycetidae</taxon>
        <taxon>Venturiales</taxon>
        <taxon>Sympoventuriaceae</taxon>
        <taxon>Verruconis</taxon>
    </lineage>
</organism>
<evidence type="ECO:0000313" key="2">
    <source>
        <dbReference type="EMBL" id="KIW03994.1"/>
    </source>
</evidence>
<dbReference type="PANTHER" id="PTHR40624:SF1">
    <property type="entry name" value="BIOSYNTHESIS MONOOXYGENASE, PUTATIVE (AFU_ORTHOLOGUE AFUA_1G12025)-RELATED"/>
    <property type="match status" value="1"/>
</dbReference>
<dbReference type="InterPro" id="IPR011008">
    <property type="entry name" value="Dimeric_a/b-barrel"/>
</dbReference>
<accession>A0A0D2AXY9</accession>
<name>A0A0D2AXY9_9PEZI</name>
<dbReference type="Pfam" id="PF03992">
    <property type="entry name" value="ABM"/>
    <property type="match status" value="1"/>
</dbReference>
<dbReference type="VEuPathDB" id="FungiDB:PV09_04824"/>
<dbReference type="GeneID" id="27312797"/>
<dbReference type="PANTHER" id="PTHR40624">
    <property type="entry name" value="BIOSYNTHESIS MONOOXYGENASE, PUTATIVE (AFU_ORTHOLOGUE AFUA_1G12025)-RELATED"/>
    <property type="match status" value="1"/>
</dbReference>
<dbReference type="Gene3D" id="3.30.70.100">
    <property type="match status" value="2"/>
</dbReference>
<feature type="domain" description="ABM" evidence="1">
    <location>
        <begin position="5"/>
        <end position="100"/>
    </location>
</feature>
<dbReference type="InterPro" id="IPR007138">
    <property type="entry name" value="ABM_dom"/>
</dbReference>
<sequence length="227" mass="25825">MSKEIVTFAHLQAKDKASRDKLIEIFHEITEFSRANENPGVSRYVTLIPTDTSNETSIYMLEQYRDQAACDSHFQQPPVQKLVKYMTEESPLTGPPEVHNLNPTIDVRRPITDPQPGMLFLFAHIKYKPGKLSEALPHLKELILAVEKDEPEFWGCTACADTENELVRVVDMFESEKFYDEVHVKSAPIAKFHAANTPLTTGEFGFAKLKVVQGFLGRYEDKKPSRL</sequence>
<keyword evidence="3" id="KW-1185">Reference proteome</keyword>
<dbReference type="AlphaFoldDB" id="A0A0D2AXY9"/>
<dbReference type="Proteomes" id="UP000053259">
    <property type="component" value="Unassembled WGS sequence"/>
</dbReference>
<gene>
    <name evidence="2" type="ORF">PV09_04824</name>
</gene>
<evidence type="ECO:0000259" key="1">
    <source>
        <dbReference type="PROSITE" id="PS51725"/>
    </source>
</evidence>